<dbReference type="PANTHER" id="PTHR46174:SF1">
    <property type="entry name" value="CXXC-TYPE ZINC FINGER PROTEIN 1"/>
    <property type="match status" value="1"/>
</dbReference>
<organism evidence="11">
    <name type="scientific">Mustela putorius furo</name>
    <name type="common">European domestic ferret</name>
    <name type="synonym">Mustela furo</name>
    <dbReference type="NCBI Taxonomy" id="9669"/>
    <lineage>
        <taxon>Eukaryota</taxon>
        <taxon>Metazoa</taxon>
        <taxon>Chordata</taxon>
        <taxon>Craniata</taxon>
        <taxon>Vertebrata</taxon>
        <taxon>Euteleostomi</taxon>
        <taxon>Mammalia</taxon>
        <taxon>Eutheria</taxon>
        <taxon>Laurasiatheria</taxon>
        <taxon>Carnivora</taxon>
        <taxon>Caniformia</taxon>
        <taxon>Musteloidea</taxon>
        <taxon>Mustelidae</taxon>
        <taxon>Mustelinae</taxon>
        <taxon>Mustela</taxon>
    </lineage>
</organism>
<keyword evidence="5" id="KW-0805">Transcription regulation</keyword>
<keyword evidence="4" id="KW-0862">Zinc</keyword>
<dbReference type="STRING" id="9669.ENSMPUP00000013317"/>
<reference evidence="11" key="1">
    <citation type="submission" date="2024-06" db="UniProtKB">
        <authorList>
            <consortium name="Ensembl"/>
        </authorList>
    </citation>
    <scope>IDENTIFICATION</scope>
</reference>
<dbReference type="GeneTree" id="ENSGT00730000111044"/>
<keyword evidence="3" id="KW-0863">Zinc-finger</keyword>
<dbReference type="GO" id="GO:0048188">
    <property type="term" value="C:Set1C/COMPASS complex"/>
    <property type="evidence" value="ECO:0007669"/>
    <property type="project" value="InterPro"/>
</dbReference>
<evidence type="ECO:0000256" key="9">
    <source>
        <dbReference type="ARBA" id="ARBA00023828"/>
    </source>
</evidence>
<keyword evidence="7" id="KW-0804">Transcription</keyword>
<evidence type="ECO:0000256" key="1">
    <source>
        <dbReference type="ARBA" id="ARBA00004123"/>
    </source>
</evidence>
<keyword evidence="6" id="KW-0238">DNA-binding</keyword>
<name>M3YPQ9_MUSPF</name>
<keyword evidence="2" id="KW-0479">Metal-binding</keyword>
<dbReference type="InterPro" id="IPR037869">
    <property type="entry name" value="Spp1/CFP1"/>
</dbReference>
<dbReference type="GO" id="GO:0045893">
    <property type="term" value="P:positive regulation of DNA-templated transcription"/>
    <property type="evidence" value="ECO:0007669"/>
    <property type="project" value="TreeGrafter"/>
</dbReference>
<evidence type="ECO:0000256" key="7">
    <source>
        <dbReference type="ARBA" id="ARBA00023163"/>
    </source>
</evidence>
<dbReference type="eggNOG" id="KOG1632">
    <property type="taxonomic scope" value="Eukaryota"/>
</dbReference>
<evidence type="ECO:0000256" key="5">
    <source>
        <dbReference type="ARBA" id="ARBA00023015"/>
    </source>
</evidence>
<dbReference type="InterPro" id="IPR022056">
    <property type="entry name" value="CpG-bd_C"/>
</dbReference>
<protein>
    <recommendedName>
        <fullName evidence="9">CXXC-type zinc finger protein 1</fullName>
    </recommendedName>
</protein>
<accession>M3YPQ9</accession>
<dbReference type="Pfam" id="PF12269">
    <property type="entry name" value="CpG_bind_C"/>
    <property type="match status" value="1"/>
</dbReference>
<dbReference type="HOGENOM" id="CLU_1585939_0_0_1"/>
<evidence type="ECO:0000256" key="4">
    <source>
        <dbReference type="ARBA" id="ARBA00022833"/>
    </source>
</evidence>
<dbReference type="PANTHER" id="PTHR46174">
    <property type="entry name" value="CXXC-TYPE ZINC FINGER PROTEIN 1"/>
    <property type="match status" value="1"/>
</dbReference>
<sequence length="168" mass="19613">MSDTEEFPFLECALQKPAVNVKKMENLKIKVEWKKEKQKQKQKKKLTENWKHTEKTDAKELGSLRQCLGPGCVYPTRPGSKYCSDDCGMKLAADRIYRILPQRIQQWQKSPCIAEEQGKKMLERIHREQQDIHTRLKDMECHFHELEAIILRGKQQAVCSDEEVNGNG</sequence>
<evidence type="ECO:0000313" key="11">
    <source>
        <dbReference type="Ensembl" id="ENSMPUP00000013317.1"/>
    </source>
</evidence>
<keyword evidence="8" id="KW-0539">Nucleus</keyword>
<dbReference type="GO" id="GO:0003677">
    <property type="term" value="F:DNA binding"/>
    <property type="evidence" value="ECO:0007669"/>
    <property type="project" value="UniProtKB-KW"/>
</dbReference>
<comment type="subcellular location">
    <subcellularLocation>
        <location evidence="1">Nucleus</location>
    </subcellularLocation>
</comment>
<dbReference type="GO" id="GO:0008270">
    <property type="term" value="F:zinc ion binding"/>
    <property type="evidence" value="ECO:0007669"/>
    <property type="project" value="UniProtKB-KW"/>
</dbReference>
<dbReference type="EMBL" id="AEYP01038427">
    <property type="status" value="NOT_ANNOTATED_CDS"/>
    <property type="molecule type" value="Genomic_DNA"/>
</dbReference>
<evidence type="ECO:0000259" key="10">
    <source>
        <dbReference type="Pfam" id="PF12269"/>
    </source>
</evidence>
<proteinExistence type="predicted"/>
<evidence type="ECO:0000256" key="8">
    <source>
        <dbReference type="ARBA" id="ARBA00023242"/>
    </source>
</evidence>
<dbReference type="Ensembl" id="ENSMPUT00000013530.1">
    <property type="protein sequence ID" value="ENSMPUP00000013317.1"/>
    <property type="gene ID" value="ENSMPUG00000013417.1"/>
</dbReference>
<feature type="domain" description="CpG binding protein C-terminal" evidence="10">
    <location>
        <begin position="92"/>
        <end position="164"/>
    </location>
</feature>
<evidence type="ECO:0000256" key="2">
    <source>
        <dbReference type="ARBA" id="ARBA00022723"/>
    </source>
</evidence>
<dbReference type="InParanoid" id="M3YPQ9"/>
<dbReference type="AlphaFoldDB" id="M3YPQ9"/>
<evidence type="ECO:0000256" key="6">
    <source>
        <dbReference type="ARBA" id="ARBA00023125"/>
    </source>
</evidence>
<evidence type="ECO:0000256" key="3">
    <source>
        <dbReference type="ARBA" id="ARBA00022771"/>
    </source>
</evidence>